<dbReference type="InterPro" id="IPR011105">
    <property type="entry name" value="Cell_wall_hydrolase_SleB"/>
</dbReference>
<dbReference type="RefSeq" id="WP_370876601.1">
    <property type="nucleotide sequence ID" value="NZ_BPQE01000031.1"/>
</dbReference>
<dbReference type="EMBL" id="JAUSVP010000004">
    <property type="protein sequence ID" value="MDQ0447277.1"/>
    <property type="molecule type" value="Genomic_DNA"/>
</dbReference>
<accession>A0ABU0HY60</accession>
<evidence type="ECO:0000259" key="2">
    <source>
        <dbReference type="Pfam" id="PF07486"/>
    </source>
</evidence>
<name>A0ABU0HY60_9HYPH</name>
<keyword evidence="4" id="KW-1185">Reference proteome</keyword>
<evidence type="ECO:0000256" key="1">
    <source>
        <dbReference type="SAM" id="MobiDB-lite"/>
    </source>
</evidence>
<feature type="region of interest" description="Disordered" evidence="1">
    <location>
        <begin position="94"/>
        <end position="118"/>
    </location>
</feature>
<protein>
    <submittedName>
        <fullName evidence="3">Spore germination cell wall hydrolase CwlJ-like protein</fullName>
    </submittedName>
</protein>
<proteinExistence type="predicted"/>
<organism evidence="3 4">
    <name type="scientific">Methylobacterium aerolatum</name>
    <dbReference type="NCBI Taxonomy" id="418708"/>
    <lineage>
        <taxon>Bacteria</taxon>
        <taxon>Pseudomonadati</taxon>
        <taxon>Pseudomonadota</taxon>
        <taxon>Alphaproteobacteria</taxon>
        <taxon>Hyphomicrobiales</taxon>
        <taxon>Methylobacteriaceae</taxon>
        <taxon>Methylobacterium</taxon>
    </lineage>
</organism>
<evidence type="ECO:0000313" key="3">
    <source>
        <dbReference type="EMBL" id="MDQ0447277.1"/>
    </source>
</evidence>
<reference evidence="3 4" key="1">
    <citation type="submission" date="2023-07" db="EMBL/GenBank/DDBJ databases">
        <title>Genomic Encyclopedia of Type Strains, Phase IV (KMG-IV): sequencing the most valuable type-strain genomes for metagenomic binning, comparative biology and taxonomic classification.</title>
        <authorList>
            <person name="Goeker M."/>
        </authorList>
    </citation>
    <scope>NUCLEOTIDE SEQUENCE [LARGE SCALE GENOMIC DNA]</scope>
    <source>
        <strain evidence="3 4">DSM 19013</strain>
    </source>
</reference>
<comment type="caution">
    <text evidence="3">The sequence shown here is derived from an EMBL/GenBank/DDBJ whole genome shotgun (WGS) entry which is preliminary data.</text>
</comment>
<sequence length="118" mass="12604">MNRLEAAMFPGGICAVVGQKGQFATGVLTKPMQEKDLDKVAEVTDAVLAGERHPKVGKAMYFHTAGYHFHYNNMHYVASAGGNVFYEKLKTKNATGQGGTASASASVQPTSGFALREH</sequence>
<dbReference type="Pfam" id="PF07486">
    <property type="entry name" value="Hydrolase_2"/>
    <property type="match status" value="1"/>
</dbReference>
<gene>
    <name evidence="3" type="ORF">QO012_001773</name>
</gene>
<feature type="domain" description="Cell wall hydrolase SleB" evidence="2">
    <location>
        <begin position="1"/>
        <end position="86"/>
    </location>
</feature>
<evidence type="ECO:0000313" key="4">
    <source>
        <dbReference type="Proteomes" id="UP001231124"/>
    </source>
</evidence>
<dbReference type="Proteomes" id="UP001231124">
    <property type="component" value="Unassembled WGS sequence"/>
</dbReference>